<comment type="caution">
    <text evidence="2">The sequence shown here is derived from an EMBL/GenBank/DDBJ whole genome shotgun (WGS) entry which is preliminary data.</text>
</comment>
<dbReference type="Proteomes" id="UP001500752">
    <property type="component" value="Unassembled WGS sequence"/>
</dbReference>
<reference evidence="3" key="1">
    <citation type="journal article" date="2019" name="Int. J. Syst. Evol. Microbiol.">
        <title>The Global Catalogue of Microorganisms (GCM) 10K type strain sequencing project: providing services to taxonomists for standard genome sequencing and annotation.</title>
        <authorList>
            <consortium name="The Broad Institute Genomics Platform"/>
            <consortium name="The Broad Institute Genome Sequencing Center for Infectious Disease"/>
            <person name="Wu L."/>
            <person name="Ma J."/>
        </authorList>
    </citation>
    <scope>NUCLEOTIDE SEQUENCE [LARGE SCALE GENOMIC DNA]</scope>
    <source>
        <strain evidence="3">JCM 30742</strain>
    </source>
</reference>
<dbReference type="RefSeq" id="WP_345147972.1">
    <property type="nucleotide sequence ID" value="NZ_BAABEO010000006.1"/>
</dbReference>
<dbReference type="Pfam" id="PF07615">
    <property type="entry name" value="Ykof"/>
    <property type="match status" value="2"/>
</dbReference>
<sequence>MHPNYPTEVTDPALAPAAAGSPTLSHDNFGIGARVTLAVMSADYAEVILGSLQKADATGLEVQTGDVSTFVAGREPDLLRYLSQLISAAGRGGAHVVATVHLSRGCPGEVQCELPGGAGPLRSEIVELEETGVQAAAEWALYPLEDTGRDGVDPDHMRDIYAAVDYAKAKGTFVKSEHFVTRLEGDIARILETVAAGWVLVGRTVQHVTTHLTLSINSPSAR</sequence>
<gene>
    <name evidence="2" type="ORF">GCM10023081_03270</name>
</gene>
<keyword evidence="3" id="KW-1185">Reference proteome</keyword>
<evidence type="ECO:0000259" key="1">
    <source>
        <dbReference type="Pfam" id="PF07615"/>
    </source>
</evidence>
<dbReference type="SUPFAM" id="SSF89957">
    <property type="entry name" value="MTH1187/YkoF-like"/>
    <property type="match status" value="1"/>
</dbReference>
<accession>A0ABP7BRU2</accession>
<evidence type="ECO:0000313" key="2">
    <source>
        <dbReference type="EMBL" id="GAA3668064.1"/>
    </source>
</evidence>
<dbReference type="EMBL" id="BAABEO010000006">
    <property type="protein sequence ID" value="GAA3668064.1"/>
    <property type="molecule type" value="Genomic_DNA"/>
</dbReference>
<feature type="domain" description="Thiamin/hydroxymethyl pyrimidine-binding YkoF putative" evidence="1">
    <location>
        <begin position="135"/>
        <end position="220"/>
    </location>
</feature>
<proteinExistence type="predicted"/>
<dbReference type="InterPro" id="IPR029756">
    <property type="entry name" value="MTH1187/YkoF-like"/>
</dbReference>
<evidence type="ECO:0000313" key="3">
    <source>
        <dbReference type="Proteomes" id="UP001500752"/>
    </source>
</evidence>
<name>A0ABP7BRU2_9MICC</name>
<dbReference type="InterPro" id="IPR011522">
    <property type="entry name" value="Thiamin/HMP-bd_put_YkoF"/>
</dbReference>
<protein>
    <submittedName>
        <fullName evidence="2">YkoF family thiamine/hydroxymethylpyrimidine-binding protein</fullName>
    </submittedName>
</protein>
<feature type="domain" description="Thiamin/hydroxymethyl pyrimidine-binding YkoF putative" evidence="1">
    <location>
        <begin position="32"/>
        <end position="109"/>
    </location>
</feature>
<organism evidence="2 3">
    <name type="scientific">Arthrobacter ginkgonis</name>
    <dbReference type="NCBI Taxonomy" id="1630594"/>
    <lineage>
        <taxon>Bacteria</taxon>
        <taxon>Bacillati</taxon>
        <taxon>Actinomycetota</taxon>
        <taxon>Actinomycetes</taxon>
        <taxon>Micrococcales</taxon>
        <taxon>Micrococcaceae</taxon>
        <taxon>Arthrobacter</taxon>
    </lineage>
</organism>
<dbReference type="Gene3D" id="3.30.70.930">
    <property type="match status" value="2"/>
</dbReference>